<feature type="transmembrane region" description="Helical" evidence="8">
    <location>
        <begin position="148"/>
        <end position="169"/>
    </location>
</feature>
<evidence type="ECO:0000313" key="11">
    <source>
        <dbReference type="Proteomes" id="UP000030746"/>
    </source>
</evidence>
<evidence type="ECO:0000256" key="8">
    <source>
        <dbReference type="RuleBase" id="RU362056"/>
    </source>
</evidence>
<dbReference type="GO" id="GO:0043252">
    <property type="term" value="P:sodium-independent organic anion transport"/>
    <property type="evidence" value="ECO:0007669"/>
    <property type="project" value="TreeGrafter"/>
</dbReference>
<dbReference type="InterPro" id="IPR036058">
    <property type="entry name" value="Kazal_dom_sf"/>
</dbReference>
<comment type="similarity">
    <text evidence="2 8">Belongs to the organo anion transporter (TC 2.A.60) family.</text>
</comment>
<dbReference type="Pfam" id="PF03137">
    <property type="entry name" value="OATP"/>
    <property type="match status" value="1"/>
</dbReference>
<dbReference type="PANTHER" id="PTHR11388">
    <property type="entry name" value="ORGANIC ANION TRANSPORTER"/>
    <property type="match status" value="1"/>
</dbReference>
<feature type="transmembrane region" description="Helical" evidence="8">
    <location>
        <begin position="633"/>
        <end position="655"/>
    </location>
</feature>
<dbReference type="OMA" id="QCCANIL"/>
<dbReference type="Proteomes" id="UP000030746">
    <property type="component" value="Unassembled WGS sequence"/>
</dbReference>
<keyword evidence="6 8" id="KW-0472">Membrane</keyword>
<keyword evidence="4 8" id="KW-0812">Transmembrane</keyword>
<dbReference type="Gene3D" id="1.20.1250.20">
    <property type="entry name" value="MFS general substrate transporter like domains"/>
    <property type="match status" value="2"/>
</dbReference>
<comment type="subcellular location">
    <subcellularLocation>
        <location evidence="1 8">Cell membrane</location>
        <topology evidence="1 8">Multi-pass membrane protein</topology>
    </subcellularLocation>
</comment>
<evidence type="ECO:0000256" key="2">
    <source>
        <dbReference type="ARBA" id="ARBA00009657"/>
    </source>
</evidence>
<evidence type="ECO:0000256" key="4">
    <source>
        <dbReference type="ARBA" id="ARBA00022692"/>
    </source>
</evidence>
<accession>V4AA53</accession>
<keyword evidence="11" id="KW-1185">Reference proteome</keyword>
<dbReference type="OrthoDB" id="6145170at2759"/>
<evidence type="ECO:0000256" key="3">
    <source>
        <dbReference type="ARBA" id="ARBA00022475"/>
    </source>
</evidence>
<dbReference type="NCBIfam" id="TIGR00805">
    <property type="entry name" value="oat"/>
    <property type="match status" value="1"/>
</dbReference>
<dbReference type="GO" id="GO:0016323">
    <property type="term" value="C:basolateral plasma membrane"/>
    <property type="evidence" value="ECO:0007669"/>
    <property type="project" value="TreeGrafter"/>
</dbReference>
<gene>
    <name evidence="10" type="ORF">LOTGIDRAFT_161758</name>
</gene>
<dbReference type="PROSITE" id="PS51465">
    <property type="entry name" value="KAZAL_2"/>
    <property type="match status" value="1"/>
</dbReference>
<feature type="transmembrane region" description="Helical" evidence="8">
    <location>
        <begin position="300"/>
        <end position="321"/>
    </location>
</feature>
<dbReference type="SUPFAM" id="SSF100895">
    <property type="entry name" value="Kazal-type serine protease inhibitors"/>
    <property type="match status" value="1"/>
</dbReference>
<keyword evidence="3" id="KW-1003">Cell membrane</keyword>
<evidence type="ECO:0000256" key="7">
    <source>
        <dbReference type="ARBA" id="ARBA00023157"/>
    </source>
</evidence>
<evidence type="ECO:0000313" key="10">
    <source>
        <dbReference type="EMBL" id="ESO93647.1"/>
    </source>
</evidence>
<organism evidence="10 11">
    <name type="scientific">Lottia gigantea</name>
    <name type="common">Giant owl limpet</name>
    <dbReference type="NCBI Taxonomy" id="225164"/>
    <lineage>
        <taxon>Eukaryota</taxon>
        <taxon>Metazoa</taxon>
        <taxon>Spiralia</taxon>
        <taxon>Lophotrochozoa</taxon>
        <taxon>Mollusca</taxon>
        <taxon>Gastropoda</taxon>
        <taxon>Patellogastropoda</taxon>
        <taxon>Lottioidea</taxon>
        <taxon>Lottiidae</taxon>
        <taxon>Lottia</taxon>
    </lineage>
</organism>
<feature type="transmembrane region" description="Helical" evidence="8">
    <location>
        <begin position="368"/>
        <end position="390"/>
    </location>
</feature>
<keyword evidence="8" id="KW-0813">Transport</keyword>
<feature type="domain" description="Kazal-like" evidence="9">
    <location>
        <begin position="474"/>
        <end position="523"/>
    </location>
</feature>
<keyword evidence="5 8" id="KW-1133">Transmembrane helix</keyword>
<feature type="transmembrane region" description="Helical" evidence="8">
    <location>
        <begin position="213"/>
        <end position="232"/>
    </location>
</feature>
<dbReference type="CDD" id="cd17336">
    <property type="entry name" value="MFS_SLCO_OATP"/>
    <property type="match status" value="1"/>
</dbReference>
<feature type="transmembrane region" description="Helical" evidence="8">
    <location>
        <begin position="540"/>
        <end position="568"/>
    </location>
</feature>
<evidence type="ECO:0000256" key="5">
    <source>
        <dbReference type="ARBA" id="ARBA00022989"/>
    </source>
</evidence>
<dbReference type="InterPro" id="IPR002350">
    <property type="entry name" value="Kazal_dom"/>
</dbReference>
<dbReference type="InterPro" id="IPR036259">
    <property type="entry name" value="MFS_trans_sf"/>
</dbReference>
<evidence type="ECO:0000256" key="6">
    <source>
        <dbReference type="ARBA" id="ARBA00023136"/>
    </source>
</evidence>
<dbReference type="KEGG" id="lgi:LOTGIDRAFT_161758"/>
<feature type="transmembrane region" description="Helical" evidence="8">
    <location>
        <begin position="119"/>
        <end position="136"/>
    </location>
</feature>
<dbReference type="RefSeq" id="XP_009055834.1">
    <property type="nucleotide sequence ID" value="XM_009057586.1"/>
</dbReference>
<dbReference type="AlphaFoldDB" id="V4AA53"/>
<dbReference type="GO" id="GO:0015347">
    <property type="term" value="F:sodium-independent organic anion transmembrane transporter activity"/>
    <property type="evidence" value="ECO:0007669"/>
    <property type="project" value="TreeGrafter"/>
</dbReference>
<keyword evidence="8" id="KW-0406">Ion transport</keyword>
<keyword evidence="7" id="KW-1015">Disulfide bond</keyword>
<dbReference type="InterPro" id="IPR004156">
    <property type="entry name" value="OATP"/>
</dbReference>
<sequence length="673" mass="74545">MRGDQYQLETIPETKEIQEGKGKYNQHLKQNSKQEPVQLLKQNGVHEPGVVARYDVEDPETQCGMGSCKPEGLQSCASMKLFVFFFSIMSIFTQSNTVYLSSQITSVEKQFKLSSTYSGTLLSCNEIGQLSVVLLISHFGHNGHIPRILAGLSILYSISMITTAIPYFVAPYELPTDPEIFNTTEPSDSRYCSAINSTLEETGENSFTSNAGIMWALYIIGASIAVQGLGKAPKRSLTITYVDNNISDRTKTGVYLGTTVAASILGPSFAILIGSAMSSLPVDLSDTKLLPTDPRWVGCWWLGFVAFGLIGTFVSIPVLFFPKRLAEAAPVPKNEHEKNVDADKEPSSILGVLKHLPMSLLRVFRKPVYVFTLISICFINFSVTGIIFFGPKYLQTQFYLPAWKANLIHGSSHIVTAVIGTFTGGWITSKFKMGRLKCLKFLLLVTSLSCLCTVATIFTGCRDQSVVGLDTNLVIQTIETDKPCYCDQKEFFPVCSEAQQTYLNPCVAECWNKTDTSYGDCKQLNGGSVQIGICDIDCHLMFYLFLLFSLSQGLLGTQGIMPNLLVIVRSVDERDKSMAVGVMVFVTSLLGWLPAPIVYGAVLDGTCRLWENTLGGEKGSCQMYFLEDLRYRFLGLESCLKFVSFLIFILVFFICRRQERKADLKTQASNTKM</sequence>
<feature type="transmembrane region" description="Helical" evidence="8">
    <location>
        <begin position="410"/>
        <end position="429"/>
    </location>
</feature>
<dbReference type="PANTHER" id="PTHR11388:SF157">
    <property type="entry name" value="SOLUTE CARRIER ORGANIC ANION TRANSPORTER FAMILY MEMBER 2A1-LIKE"/>
    <property type="match status" value="1"/>
</dbReference>
<feature type="transmembrane region" description="Helical" evidence="8">
    <location>
        <begin position="580"/>
        <end position="602"/>
    </location>
</feature>
<dbReference type="SUPFAM" id="SSF103473">
    <property type="entry name" value="MFS general substrate transporter"/>
    <property type="match status" value="1"/>
</dbReference>
<proteinExistence type="inferred from homology"/>
<dbReference type="GeneID" id="20238771"/>
<feature type="transmembrane region" description="Helical" evidence="8">
    <location>
        <begin position="441"/>
        <end position="460"/>
    </location>
</feature>
<name>V4AA53_LOTGI</name>
<dbReference type="GO" id="GO:0006811">
    <property type="term" value="P:monoatomic ion transport"/>
    <property type="evidence" value="ECO:0007669"/>
    <property type="project" value="UniProtKB-KW"/>
</dbReference>
<feature type="transmembrane region" description="Helical" evidence="8">
    <location>
        <begin position="81"/>
        <end position="99"/>
    </location>
</feature>
<protein>
    <recommendedName>
        <fullName evidence="8">Solute carrier organic anion transporter family member</fullName>
    </recommendedName>
</protein>
<dbReference type="CTD" id="20238771"/>
<evidence type="ECO:0000259" key="9">
    <source>
        <dbReference type="PROSITE" id="PS51465"/>
    </source>
</evidence>
<dbReference type="HOGENOM" id="CLU_008954_4_0_1"/>
<reference evidence="10 11" key="1">
    <citation type="journal article" date="2013" name="Nature">
        <title>Insights into bilaterian evolution from three spiralian genomes.</title>
        <authorList>
            <person name="Simakov O."/>
            <person name="Marletaz F."/>
            <person name="Cho S.J."/>
            <person name="Edsinger-Gonzales E."/>
            <person name="Havlak P."/>
            <person name="Hellsten U."/>
            <person name="Kuo D.H."/>
            <person name="Larsson T."/>
            <person name="Lv J."/>
            <person name="Arendt D."/>
            <person name="Savage R."/>
            <person name="Osoegawa K."/>
            <person name="de Jong P."/>
            <person name="Grimwood J."/>
            <person name="Chapman J.A."/>
            <person name="Shapiro H."/>
            <person name="Aerts A."/>
            <person name="Otillar R.P."/>
            <person name="Terry A.Y."/>
            <person name="Boore J.L."/>
            <person name="Grigoriev I.V."/>
            <person name="Lindberg D.R."/>
            <person name="Seaver E.C."/>
            <person name="Weisblat D.A."/>
            <person name="Putnam N.H."/>
            <person name="Rokhsar D.S."/>
        </authorList>
    </citation>
    <scope>NUCLEOTIDE SEQUENCE [LARGE SCALE GENOMIC DNA]</scope>
</reference>
<feature type="transmembrane region" description="Helical" evidence="8">
    <location>
        <begin position="253"/>
        <end position="280"/>
    </location>
</feature>
<evidence type="ECO:0000256" key="1">
    <source>
        <dbReference type="ARBA" id="ARBA00004651"/>
    </source>
</evidence>
<dbReference type="EMBL" id="KB201891">
    <property type="protein sequence ID" value="ESO93647.1"/>
    <property type="molecule type" value="Genomic_DNA"/>
</dbReference>